<keyword evidence="2" id="KW-1185">Reference proteome</keyword>
<dbReference type="EMBL" id="VWPK01000010">
    <property type="protein sequence ID" value="KAA5612688.1"/>
    <property type="molecule type" value="Genomic_DNA"/>
</dbReference>
<gene>
    <name evidence="1" type="ORF">F1189_08085</name>
</gene>
<dbReference type="Proteomes" id="UP000325255">
    <property type="component" value="Unassembled WGS sequence"/>
</dbReference>
<proteinExistence type="predicted"/>
<sequence length="88" mass="10067">MPADHSSLVDYGAVFRIASDLRKIIPDLGKRRGWSMLADLLTTRFTFAYEDFLDRPTEANLARLRAILDDAHRINRQFPDVRAGYQSA</sequence>
<comment type="caution">
    <text evidence="1">The sequence shown here is derived from an EMBL/GenBank/DDBJ whole genome shotgun (WGS) entry which is preliminary data.</text>
</comment>
<evidence type="ECO:0000313" key="1">
    <source>
        <dbReference type="EMBL" id="KAA5612688.1"/>
    </source>
</evidence>
<accession>A0A5M6IZA9</accession>
<organism evidence="1 2">
    <name type="scientific">Rhodovastum atsumiense</name>
    <dbReference type="NCBI Taxonomy" id="504468"/>
    <lineage>
        <taxon>Bacteria</taxon>
        <taxon>Pseudomonadati</taxon>
        <taxon>Pseudomonadota</taxon>
        <taxon>Alphaproteobacteria</taxon>
        <taxon>Acetobacterales</taxon>
        <taxon>Acetobacteraceae</taxon>
        <taxon>Rhodovastum</taxon>
    </lineage>
</organism>
<evidence type="ECO:0000313" key="2">
    <source>
        <dbReference type="Proteomes" id="UP000325255"/>
    </source>
</evidence>
<dbReference type="RefSeq" id="WP_150040221.1">
    <property type="nucleotide sequence ID" value="NZ_OW485601.1"/>
</dbReference>
<dbReference type="AlphaFoldDB" id="A0A5M6IZA9"/>
<reference evidence="1 2" key="1">
    <citation type="submission" date="2019-09" db="EMBL/GenBank/DDBJ databases">
        <title>Genome sequence of Rhodovastum atsumiense, a diverse member of the Acetobacteraceae family of non-sulfur purple photosynthetic bacteria.</title>
        <authorList>
            <person name="Meyer T."/>
            <person name="Kyndt J."/>
        </authorList>
    </citation>
    <scope>NUCLEOTIDE SEQUENCE [LARGE SCALE GENOMIC DNA]</scope>
    <source>
        <strain evidence="1 2">DSM 21279</strain>
    </source>
</reference>
<protein>
    <submittedName>
        <fullName evidence="1">Uncharacterized protein</fullName>
    </submittedName>
</protein>
<name>A0A5M6IZA9_9PROT</name>